<dbReference type="Pfam" id="PF12833">
    <property type="entry name" value="HTH_18"/>
    <property type="match status" value="1"/>
</dbReference>
<evidence type="ECO:0000256" key="2">
    <source>
        <dbReference type="ARBA" id="ARBA00023125"/>
    </source>
</evidence>
<dbReference type="PANTHER" id="PTHR46796:SF6">
    <property type="entry name" value="ARAC SUBFAMILY"/>
    <property type="match status" value="1"/>
</dbReference>
<dbReference type="RefSeq" id="WP_219802049.1">
    <property type="nucleotide sequence ID" value="NZ_CP080096.1"/>
</dbReference>
<evidence type="ECO:0000313" key="6">
    <source>
        <dbReference type="Proteomes" id="UP000826462"/>
    </source>
</evidence>
<protein>
    <submittedName>
        <fullName evidence="5">Helix-turn-helix domain-containing protein</fullName>
    </submittedName>
</protein>
<dbReference type="InterPro" id="IPR035418">
    <property type="entry name" value="AraC-bd_2"/>
</dbReference>
<feature type="domain" description="HTH araC/xylS-type" evidence="4">
    <location>
        <begin position="209"/>
        <end position="310"/>
    </location>
</feature>
<dbReference type="Proteomes" id="UP000826462">
    <property type="component" value="Chromosome 2"/>
</dbReference>
<dbReference type="PANTHER" id="PTHR46796">
    <property type="entry name" value="HTH-TYPE TRANSCRIPTIONAL ACTIVATOR RHAS-RELATED"/>
    <property type="match status" value="1"/>
</dbReference>
<evidence type="ECO:0000259" key="4">
    <source>
        <dbReference type="PROSITE" id="PS01124"/>
    </source>
</evidence>
<dbReference type="InterPro" id="IPR050204">
    <property type="entry name" value="AraC_XylS_family_regulators"/>
</dbReference>
<sequence length="313" mass="35584">MSSKLQQWDVKFTNAESWTTVMAEGYDVRSTLTRSPLPGYSIKARQLGEIQVTSVRLAWQNISPLENRFKEVGGADDYLYFKIVQSGAFDLVSGKNEQSFGPGSVLFVNPDSFFTEIYREPTELLLLRLPKKALRERGGHDAVQRYLAPDVRCPDVRAVSEFVQFIERHSGVVSPYLSDQLSGQCLDVMDTLLTHPGKGADRPRVATAFHAKQTIIRLLGEQRLSVERIAEEMGVSLNQLNRLMKADGLSPMRFVWQMRLERASRLLSSPAHGRVSIKEVAYRCGFSSEAHFSRAFRSRYSMTPREFQRRSNR</sequence>
<keyword evidence="6" id="KW-1185">Reference proteome</keyword>
<dbReference type="EMBL" id="CP080096">
    <property type="protein sequence ID" value="QYD72627.1"/>
    <property type="molecule type" value="Genomic_DNA"/>
</dbReference>
<dbReference type="PRINTS" id="PR00032">
    <property type="entry name" value="HTHARAC"/>
</dbReference>
<proteinExistence type="predicted"/>
<dbReference type="InterPro" id="IPR020449">
    <property type="entry name" value="Tscrpt_reg_AraC-type_HTH"/>
</dbReference>
<evidence type="ECO:0000313" key="5">
    <source>
        <dbReference type="EMBL" id="QYD72627.1"/>
    </source>
</evidence>
<dbReference type="PROSITE" id="PS00041">
    <property type="entry name" value="HTH_ARAC_FAMILY_1"/>
    <property type="match status" value="1"/>
</dbReference>
<reference evidence="5 6" key="1">
    <citation type="submission" date="2021-07" db="EMBL/GenBank/DDBJ databases">
        <title>Paraburkholderia edwinii protects Aspergillus sp. from phenazines by acting as a toxin sponge.</title>
        <authorList>
            <person name="Dahlstrom K.M."/>
            <person name="Newman D.K."/>
        </authorList>
    </citation>
    <scope>NUCLEOTIDE SEQUENCE [LARGE SCALE GENOMIC DNA]</scope>
    <source>
        <strain evidence="5 6">Pe01</strain>
    </source>
</reference>
<gene>
    <name evidence="5" type="ORF">KZJ38_23220</name>
</gene>
<dbReference type="SMART" id="SM00342">
    <property type="entry name" value="HTH_ARAC"/>
    <property type="match status" value="1"/>
</dbReference>
<evidence type="ECO:0000256" key="3">
    <source>
        <dbReference type="ARBA" id="ARBA00023163"/>
    </source>
</evidence>
<dbReference type="PROSITE" id="PS01124">
    <property type="entry name" value="HTH_ARAC_FAMILY_2"/>
    <property type="match status" value="1"/>
</dbReference>
<dbReference type="Pfam" id="PF14525">
    <property type="entry name" value="AraC_binding_2"/>
    <property type="match status" value="1"/>
</dbReference>
<accession>A0ABX8UZ49</accession>
<organism evidence="5 6">
    <name type="scientific">Paraburkholderia edwinii</name>
    <dbReference type="NCBI Taxonomy" id="2861782"/>
    <lineage>
        <taxon>Bacteria</taxon>
        <taxon>Pseudomonadati</taxon>
        <taxon>Pseudomonadota</taxon>
        <taxon>Betaproteobacteria</taxon>
        <taxon>Burkholderiales</taxon>
        <taxon>Burkholderiaceae</taxon>
        <taxon>Paraburkholderia</taxon>
    </lineage>
</organism>
<dbReference type="InterPro" id="IPR018062">
    <property type="entry name" value="HTH_AraC-typ_CS"/>
</dbReference>
<keyword evidence="3" id="KW-0804">Transcription</keyword>
<evidence type="ECO:0000256" key="1">
    <source>
        <dbReference type="ARBA" id="ARBA00023015"/>
    </source>
</evidence>
<keyword evidence="1" id="KW-0805">Transcription regulation</keyword>
<name>A0ABX8UZ49_9BURK</name>
<dbReference type="Gene3D" id="1.10.10.60">
    <property type="entry name" value="Homeodomain-like"/>
    <property type="match status" value="1"/>
</dbReference>
<keyword evidence="2" id="KW-0238">DNA-binding</keyword>
<dbReference type="SUPFAM" id="SSF46689">
    <property type="entry name" value="Homeodomain-like"/>
    <property type="match status" value="1"/>
</dbReference>
<dbReference type="InterPro" id="IPR018060">
    <property type="entry name" value="HTH_AraC"/>
</dbReference>
<dbReference type="InterPro" id="IPR009057">
    <property type="entry name" value="Homeodomain-like_sf"/>
</dbReference>